<name>A0A2W4ZII9_9BACT</name>
<dbReference type="Pfam" id="PF13707">
    <property type="entry name" value="RloB"/>
    <property type="match status" value="1"/>
</dbReference>
<evidence type="ECO:0000313" key="1">
    <source>
        <dbReference type="EMBL" id="PZO79829.1"/>
    </source>
</evidence>
<dbReference type="InterPro" id="IPR025591">
    <property type="entry name" value="RloB"/>
</dbReference>
<protein>
    <recommendedName>
        <fullName evidence="3">RloB domain-containing protein</fullName>
    </recommendedName>
</protein>
<feature type="non-terminal residue" evidence="1">
    <location>
        <position position="1"/>
    </location>
</feature>
<comment type="caution">
    <text evidence="1">The sequence shown here is derived from an EMBL/GenBank/DDBJ whole genome shotgun (WGS) entry which is preliminary data.</text>
</comment>
<evidence type="ECO:0000313" key="2">
    <source>
        <dbReference type="Proteomes" id="UP000249557"/>
    </source>
</evidence>
<dbReference type="EMBL" id="QFNK01000347">
    <property type="protein sequence ID" value="PZO79829.1"/>
    <property type="molecule type" value="Genomic_DNA"/>
</dbReference>
<dbReference type="Proteomes" id="UP000249557">
    <property type="component" value="Unassembled WGS sequence"/>
</dbReference>
<reference evidence="1 2" key="1">
    <citation type="submission" date="2017-08" db="EMBL/GenBank/DDBJ databases">
        <title>Infants hospitalized years apart are colonized by the same room-sourced microbial strains.</title>
        <authorList>
            <person name="Brooks B."/>
            <person name="Olm M.R."/>
            <person name="Firek B.A."/>
            <person name="Baker R."/>
            <person name="Thomas B.C."/>
            <person name="Morowitz M.J."/>
            <person name="Banfield J.F."/>
        </authorList>
    </citation>
    <scope>NUCLEOTIDE SEQUENCE [LARGE SCALE GENOMIC DNA]</scope>
    <source>
        <strain evidence="1">S2_018_000_R2_104</strain>
    </source>
</reference>
<sequence length="161" mass="18351">TVYAYALELLKADIEKNSEKDTFDRIYCVIDKDGHKDYDRTLAVAKTNPAPNGKSLHIISSIPCFEYWVLLHYTYTTKHLKNCAAVIKELRNIPELKKYDKKSSDFSRNLHKIIGGRIDTAMSHAKRSLKEAADTGTDNPSTHIHILIEDFIDQSQRGLKS</sequence>
<proteinExistence type="predicted"/>
<evidence type="ECO:0008006" key="3">
    <source>
        <dbReference type="Google" id="ProtNLM"/>
    </source>
</evidence>
<gene>
    <name evidence="1" type="ORF">DI626_11470</name>
</gene>
<accession>A0A2W4ZII9</accession>
<dbReference type="AlphaFoldDB" id="A0A2W4ZII9"/>
<organism evidence="1 2">
    <name type="scientific">Micavibrio aeruginosavorus</name>
    <dbReference type="NCBI Taxonomy" id="349221"/>
    <lineage>
        <taxon>Bacteria</taxon>
        <taxon>Pseudomonadati</taxon>
        <taxon>Bdellovibrionota</taxon>
        <taxon>Bdellovibrionia</taxon>
        <taxon>Bdellovibrionales</taxon>
        <taxon>Pseudobdellovibrionaceae</taxon>
        <taxon>Micavibrio</taxon>
    </lineage>
</organism>